<dbReference type="Gene3D" id="1.20.140.10">
    <property type="entry name" value="Butyryl-CoA Dehydrogenase, subunit A, domain 3"/>
    <property type="match status" value="1"/>
</dbReference>
<comment type="cofactor">
    <cofactor evidence="1 6">
        <name>FAD</name>
        <dbReference type="ChEBI" id="CHEBI:57692"/>
    </cofactor>
</comment>
<dbReference type="Gene3D" id="2.40.110.10">
    <property type="entry name" value="Butyryl-CoA Dehydrogenase, subunit A, domain 2"/>
    <property type="match status" value="1"/>
</dbReference>
<dbReference type="Proteomes" id="UP000600101">
    <property type="component" value="Unassembled WGS sequence"/>
</dbReference>
<dbReference type="InterPro" id="IPR009100">
    <property type="entry name" value="AcylCoA_DH/oxidase_NM_dom_sf"/>
</dbReference>
<gene>
    <name evidence="10" type="ORF">H7965_24775</name>
</gene>
<dbReference type="PANTHER" id="PTHR43292:SF3">
    <property type="entry name" value="ACYL-COA DEHYDROGENASE FADE29"/>
    <property type="match status" value="1"/>
</dbReference>
<feature type="domain" description="Acyl-CoA dehydrogenase/oxidase N-terminal" evidence="9">
    <location>
        <begin position="11"/>
        <end position="123"/>
    </location>
</feature>
<dbReference type="PANTHER" id="PTHR43292">
    <property type="entry name" value="ACYL-COA DEHYDROGENASE"/>
    <property type="match status" value="1"/>
</dbReference>
<comment type="caution">
    <text evidence="10">The sequence shown here is derived from an EMBL/GenBank/DDBJ whole genome shotgun (WGS) entry which is preliminary data.</text>
</comment>
<comment type="similarity">
    <text evidence="2 6">Belongs to the acyl-CoA dehydrogenase family.</text>
</comment>
<dbReference type="Gene3D" id="1.10.540.10">
    <property type="entry name" value="Acyl-CoA dehydrogenase/oxidase, N-terminal domain"/>
    <property type="match status" value="1"/>
</dbReference>
<dbReference type="InterPro" id="IPR036250">
    <property type="entry name" value="AcylCo_DH-like_C"/>
</dbReference>
<evidence type="ECO:0000259" key="7">
    <source>
        <dbReference type="Pfam" id="PF00441"/>
    </source>
</evidence>
<dbReference type="GO" id="GO:0016627">
    <property type="term" value="F:oxidoreductase activity, acting on the CH-CH group of donors"/>
    <property type="evidence" value="ECO:0007669"/>
    <property type="project" value="InterPro"/>
</dbReference>
<dbReference type="InterPro" id="IPR013786">
    <property type="entry name" value="AcylCoA_DH/ox_N"/>
</dbReference>
<evidence type="ECO:0000259" key="9">
    <source>
        <dbReference type="Pfam" id="PF02771"/>
    </source>
</evidence>
<evidence type="ECO:0000313" key="10">
    <source>
        <dbReference type="EMBL" id="MBC4018494.1"/>
    </source>
</evidence>
<dbReference type="InterPro" id="IPR009075">
    <property type="entry name" value="AcylCo_DH/oxidase_C"/>
</dbReference>
<dbReference type="InterPro" id="IPR052161">
    <property type="entry name" value="Mycobact_Acyl-CoA_DH"/>
</dbReference>
<keyword evidence="11" id="KW-1185">Reference proteome</keyword>
<evidence type="ECO:0000256" key="4">
    <source>
        <dbReference type="ARBA" id="ARBA00022827"/>
    </source>
</evidence>
<evidence type="ECO:0000313" key="11">
    <source>
        <dbReference type="Proteomes" id="UP000600101"/>
    </source>
</evidence>
<dbReference type="EMBL" id="JACOMF010000058">
    <property type="protein sequence ID" value="MBC4018494.1"/>
    <property type="molecule type" value="Genomic_DNA"/>
</dbReference>
<sequence length="396" mass="44356">MHADRRASIDYEAFRAEVRDFALTQCPPELRLAVTRLKKVGRHEMCTWQKILYAKGWGAPNWPIEYGGTGWDLRQRHIFDETLAECDCPTQPYQALRHIAPVLIEFGTVEQKARFLPGIIRGEVHWCQGYSEPGAGSDLASLKTQAERVGDEYIVNGQKIWTTGAHEADMMYALVRTARGTRKQDGITMLLIPMDSVGLTVRPIRTIDGLHNVNEVFFDDVRVPVANRIGEEGKAWAYGKFLLSHERLGGANVAPLLRLLARTRRMVAEEFRDEPGHPQKAALERRLLHAEAEIYGVRALGRRAIEDIVHKRPLGTISSAIKLLSSNLMQTLDEIGLDATGRRVAARFRITGDDRANAGEPGVEWLTNFLHGRARTIYGGSSEVQKNVLARTLFGS</sequence>
<organism evidence="10 11">
    <name type="scientific">Siccirubricoccus deserti</name>
    <dbReference type="NCBI Taxonomy" id="2013562"/>
    <lineage>
        <taxon>Bacteria</taxon>
        <taxon>Pseudomonadati</taxon>
        <taxon>Pseudomonadota</taxon>
        <taxon>Alphaproteobacteria</taxon>
        <taxon>Acetobacterales</taxon>
        <taxon>Roseomonadaceae</taxon>
        <taxon>Siccirubricoccus</taxon>
    </lineage>
</organism>
<dbReference type="GO" id="GO:0005886">
    <property type="term" value="C:plasma membrane"/>
    <property type="evidence" value="ECO:0007669"/>
    <property type="project" value="TreeGrafter"/>
</dbReference>
<dbReference type="Pfam" id="PF02770">
    <property type="entry name" value="Acyl-CoA_dh_M"/>
    <property type="match status" value="1"/>
</dbReference>
<name>A0A9X0R2F4_9PROT</name>
<evidence type="ECO:0000256" key="2">
    <source>
        <dbReference type="ARBA" id="ARBA00009347"/>
    </source>
</evidence>
<dbReference type="InterPro" id="IPR006091">
    <property type="entry name" value="Acyl-CoA_Oxase/DH_mid-dom"/>
</dbReference>
<evidence type="ECO:0000256" key="3">
    <source>
        <dbReference type="ARBA" id="ARBA00022630"/>
    </source>
</evidence>
<feature type="domain" description="Acyl-CoA oxidase/dehydrogenase middle" evidence="8">
    <location>
        <begin position="127"/>
        <end position="221"/>
    </location>
</feature>
<reference evidence="10" key="1">
    <citation type="submission" date="2020-08" db="EMBL/GenBank/DDBJ databases">
        <authorList>
            <person name="Hu Y."/>
            <person name="Nguyen S.V."/>
            <person name="Li F."/>
            <person name="Fanning S."/>
        </authorList>
    </citation>
    <scope>NUCLEOTIDE SEQUENCE</scope>
    <source>
        <strain evidence="10">SYSU D8009</strain>
    </source>
</reference>
<dbReference type="AlphaFoldDB" id="A0A9X0R2F4"/>
<dbReference type="Pfam" id="PF02771">
    <property type="entry name" value="Acyl-CoA_dh_N"/>
    <property type="match status" value="1"/>
</dbReference>
<keyword evidence="5 6" id="KW-0560">Oxidoreductase</keyword>
<dbReference type="InterPro" id="IPR037069">
    <property type="entry name" value="AcylCoA_DH/ox_N_sf"/>
</dbReference>
<evidence type="ECO:0000256" key="6">
    <source>
        <dbReference type="RuleBase" id="RU362125"/>
    </source>
</evidence>
<dbReference type="FunFam" id="2.40.110.10:FF:000011">
    <property type="entry name" value="Acyl-CoA dehydrogenase FadE34"/>
    <property type="match status" value="1"/>
</dbReference>
<evidence type="ECO:0000256" key="5">
    <source>
        <dbReference type="ARBA" id="ARBA00023002"/>
    </source>
</evidence>
<dbReference type="RefSeq" id="WP_186773245.1">
    <property type="nucleotide sequence ID" value="NZ_JACOMF010000058.1"/>
</dbReference>
<protein>
    <submittedName>
        <fullName evidence="10">Acyl-CoA dehydrogenase family protein</fullName>
    </submittedName>
</protein>
<proteinExistence type="inferred from homology"/>
<dbReference type="InterPro" id="IPR046373">
    <property type="entry name" value="Acyl-CoA_Oxase/DH_mid-dom_sf"/>
</dbReference>
<keyword evidence="4 6" id="KW-0274">FAD</keyword>
<dbReference type="SUPFAM" id="SSF47203">
    <property type="entry name" value="Acyl-CoA dehydrogenase C-terminal domain-like"/>
    <property type="match status" value="1"/>
</dbReference>
<dbReference type="SUPFAM" id="SSF56645">
    <property type="entry name" value="Acyl-CoA dehydrogenase NM domain-like"/>
    <property type="match status" value="1"/>
</dbReference>
<accession>A0A9X0R2F4</accession>
<dbReference type="Pfam" id="PF00441">
    <property type="entry name" value="Acyl-CoA_dh_1"/>
    <property type="match status" value="1"/>
</dbReference>
<feature type="domain" description="Acyl-CoA dehydrogenase/oxidase C-terminal" evidence="7">
    <location>
        <begin position="279"/>
        <end position="393"/>
    </location>
</feature>
<keyword evidence="3 6" id="KW-0285">Flavoprotein</keyword>
<dbReference type="GO" id="GO:0050660">
    <property type="term" value="F:flavin adenine dinucleotide binding"/>
    <property type="evidence" value="ECO:0007669"/>
    <property type="project" value="InterPro"/>
</dbReference>
<evidence type="ECO:0000259" key="8">
    <source>
        <dbReference type="Pfam" id="PF02770"/>
    </source>
</evidence>
<evidence type="ECO:0000256" key="1">
    <source>
        <dbReference type="ARBA" id="ARBA00001974"/>
    </source>
</evidence>